<dbReference type="AlphaFoldDB" id="B0N050"/>
<dbReference type="Proteomes" id="UP000005819">
    <property type="component" value="Unassembled WGS sequence"/>
</dbReference>
<protein>
    <submittedName>
        <fullName evidence="2">Uncharacterized protein</fullName>
    </submittedName>
</protein>
<evidence type="ECO:0000256" key="1">
    <source>
        <dbReference type="SAM" id="MobiDB-lite"/>
    </source>
</evidence>
<evidence type="ECO:0000313" key="2">
    <source>
        <dbReference type="EMBL" id="EDS03236.1"/>
    </source>
</evidence>
<gene>
    <name evidence="2" type="ORF">ALIPUT_02777</name>
</gene>
<keyword evidence="3" id="KW-1185">Reference proteome</keyword>
<dbReference type="HOGENOM" id="CLU_2875728_0_0_10"/>
<reference evidence="2" key="1">
    <citation type="submission" date="2007-10" db="EMBL/GenBank/DDBJ databases">
        <authorList>
            <person name="Fulton L."/>
            <person name="Clifton S."/>
            <person name="Fulton B."/>
            <person name="Xu J."/>
            <person name="Minx P."/>
            <person name="Pepin K.H."/>
            <person name="Johnson M."/>
            <person name="Thiruvilangam P."/>
            <person name="Bhonagiri V."/>
            <person name="Nash W.E."/>
            <person name="Mardis E.R."/>
            <person name="Wilson R.K."/>
        </authorList>
    </citation>
    <scope>NUCLEOTIDE SEQUENCE [LARGE SCALE GENOMIC DNA]</scope>
    <source>
        <strain evidence="2">DSM 17216</strain>
    </source>
</reference>
<comment type="caution">
    <text evidence="2">The sequence shown here is derived from an EMBL/GenBank/DDBJ whole genome shotgun (WGS) entry which is preliminary data.</text>
</comment>
<organism evidence="2 3">
    <name type="scientific">Alistipes putredinis DSM 17216</name>
    <dbReference type="NCBI Taxonomy" id="445970"/>
    <lineage>
        <taxon>Bacteria</taxon>
        <taxon>Pseudomonadati</taxon>
        <taxon>Bacteroidota</taxon>
        <taxon>Bacteroidia</taxon>
        <taxon>Bacteroidales</taxon>
        <taxon>Rikenellaceae</taxon>
        <taxon>Alistipes</taxon>
    </lineage>
</organism>
<dbReference type="EMBL" id="ABFK02000020">
    <property type="protein sequence ID" value="EDS03236.1"/>
    <property type="molecule type" value="Genomic_DNA"/>
</dbReference>
<sequence>MFYTLQFGSAKVQNNSLASNKHPINISAPIRFSFRKGFGEEHPDRQPLRSVIRVPKSTSFPEK</sequence>
<accession>B0N050</accession>
<reference evidence="2" key="2">
    <citation type="submission" date="2013-09" db="EMBL/GenBank/DDBJ databases">
        <title>Draft genome sequence of Alistipes putredinis (DSM 17216).</title>
        <authorList>
            <person name="Sudarsanam P."/>
            <person name="Ley R."/>
            <person name="Guruge J."/>
            <person name="Turnbaugh P.J."/>
            <person name="Mahowald M."/>
            <person name="Liep D."/>
            <person name="Gordon J."/>
        </authorList>
    </citation>
    <scope>NUCLEOTIDE SEQUENCE</scope>
    <source>
        <strain evidence="2">DSM 17216</strain>
    </source>
</reference>
<feature type="region of interest" description="Disordered" evidence="1">
    <location>
        <begin position="39"/>
        <end position="63"/>
    </location>
</feature>
<evidence type="ECO:0000313" key="3">
    <source>
        <dbReference type="Proteomes" id="UP000005819"/>
    </source>
</evidence>
<proteinExistence type="predicted"/>
<name>B0N050_9BACT</name>